<dbReference type="InterPro" id="IPR036396">
    <property type="entry name" value="Cyt_P450_sf"/>
</dbReference>
<dbReference type="Gene3D" id="1.10.630.10">
    <property type="entry name" value="Cytochrome P450"/>
    <property type="match status" value="1"/>
</dbReference>
<keyword evidence="1" id="KW-1133">Transmembrane helix</keyword>
<sequence length="143" mass="15796">MVQLLGREVSLVAAAAVTTATTTAAACYLALRSRRKSSDEPPGPAFFIPFVGEMPAFVGNPVKFVWDRYRRYNSSVFKSHLFGTRAYVVGDLEAVRGVLGNTENVESVIPIKAFSQIVNMYNTRGDVHRVFCPTMRVFPYAPS</sequence>
<keyword evidence="1" id="KW-0472">Membrane</keyword>
<evidence type="ECO:0000313" key="2">
    <source>
        <dbReference type="EMBL" id="KAF5834386.1"/>
    </source>
</evidence>
<keyword evidence="3" id="KW-1185">Reference proteome</keyword>
<feature type="transmembrane region" description="Helical" evidence="1">
    <location>
        <begin position="12"/>
        <end position="31"/>
    </location>
</feature>
<keyword evidence="1" id="KW-0812">Transmembrane</keyword>
<organism evidence="2 3">
    <name type="scientific">Dunaliella salina</name>
    <name type="common">Green alga</name>
    <name type="synonym">Protococcus salinus</name>
    <dbReference type="NCBI Taxonomy" id="3046"/>
    <lineage>
        <taxon>Eukaryota</taxon>
        <taxon>Viridiplantae</taxon>
        <taxon>Chlorophyta</taxon>
        <taxon>core chlorophytes</taxon>
        <taxon>Chlorophyceae</taxon>
        <taxon>CS clade</taxon>
        <taxon>Chlamydomonadales</taxon>
        <taxon>Dunaliellaceae</taxon>
        <taxon>Dunaliella</taxon>
    </lineage>
</organism>
<accession>A0ABQ7GIG7</accession>
<proteinExistence type="predicted"/>
<dbReference type="SUPFAM" id="SSF48264">
    <property type="entry name" value="Cytochrome P450"/>
    <property type="match status" value="1"/>
</dbReference>
<evidence type="ECO:0008006" key="4">
    <source>
        <dbReference type="Google" id="ProtNLM"/>
    </source>
</evidence>
<evidence type="ECO:0000256" key="1">
    <source>
        <dbReference type="SAM" id="Phobius"/>
    </source>
</evidence>
<reference evidence="2" key="1">
    <citation type="submission" date="2017-08" db="EMBL/GenBank/DDBJ databases">
        <authorList>
            <person name="Polle J.E."/>
            <person name="Barry K."/>
            <person name="Cushman J."/>
            <person name="Schmutz J."/>
            <person name="Tran D."/>
            <person name="Hathwaick L.T."/>
            <person name="Yim W.C."/>
            <person name="Jenkins J."/>
            <person name="Mckie-Krisberg Z.M."/>
            <person name="Prochnik S."/>
            <person name="Lindquist E."/>
            <person name="Dockter R.B."/>
            <person name="Adam C."/>
            <person name="Molina H."/>
            <person name="Bunkerborg J."/>
            <person name="Jin E."/>
            <person name="Buchheim M."/>
            <person name="Magnuson J."/>
        </authorList>
    </citation>
    <scope>NUCLEOTIDE SEQUENCE</scope>
    <source>
        <strain evidence="2">CCAP 19/18</strain>
    </source>
</reference>
<comment type="caution">
    <text evidence="2">The sequence shown here is derived from an EMBL/GenBank/DDBJ whole genome shotgun (WGS) entry which is preliminary data.</text>
</comment>
<evidence type="ECO:0000313" key="3">
    <source>
        <dbReference type="Proteomes" id="UP000815325"/>
    </source>
</evidence>
<dbReference type="Proteomes" id="UP000815325">
    <property type="component" value="Unassembled WGS sequence"/>
</dbReference>
<name>A0ABQ7GIG7_DUNSA</name>
<dbReference type="EMBL" id="MU069760">
    <property type="protein sequence ID" value="KAF5834386.1"/>
    <property type="molecule type" value="Genomic_DNA"/>
</dbReference>
<dbReference type="PROSITE" id="PS51257">
    <property type="entry name" value="PROKAR_LIPOPROTEIN"/>
    <property type="match status" value="1"/>
</dbReference>
<gene>
    <name evidence="2" type="ORF">DUNSADRAFT_8972</name>
</gene>
<protein>
    <recommendedName>
        <fullName evidence="4">Cytochrome P450</fullName>
    </recommendedName>
</protein>